<accession>A0A084AP27</accession>
<dbReference type="Proteomes" id="UP000028045">
    <property type="component" value="Unassembled WGS sequence"/>
</dbReference>
<feature type="compositionally biased region" description="Basic and acidic residues" evidence="1">
    <location>
        <begin position="8"/>
        <end position="26"/>
    </location>
</feature>
<evidence type="ECO:0000256" key="1">
    <source>
        <dbReference type="SAM" id="MobiDB-lite"/>
    </source>
</evidence>
<organism evidence="2 3">
    <name type="scientific">Stachybotrys chartarum (strain CBS 109288 / IBT 7711)</name>
    <name type="common">Toxic black mold</name>
    <name type="synonym">Stilbospora chartarum</name>
    <dbReference type="NCBI Taxonomy" id="1280523"/>
    <lineage>
        <taxon>Eukaryota</taxon>
        <taxon>Fungi</taxon>
        <taxon>Dikarya</taxon>
        <taxon>Ascomycota</taxon>
        <taxon>Pezizomycotina</taxon>
        <taxon>Sordariomycetes</taxon>
        <taxon>Hypocreomycetidae</taxon>
        <taxon>Hypocreales</taxon>
        <taxon>Stachybotryaceae</taxon>
        <taxon>Stachybotrys</taxon>
    </lineage>
</organism>
<protein>
    <submittedName>
        <fullName evidence="2">Uncharacterized protein</fullName>
    </submittedName>
</protein>
<gene>
    <name evidence="2" type="ORF">S7711_10885</name>
</gene>
<dbReference type="HOGENOM" id="CLU_1482931_0_0_1"/>
<name>A0A084AP27_STACB</name>
<feature type="region of interest" description="Disordered" evidence="1">
    <location>
        <begin position="1"/>
        <end position="29"/>
    </location>
</feature>
<proteinExistence type="predicted"/>
<reference evidence="2 3" key="1">
    <citation type="journal article" date="2014" name="BMC Genomics">
        <title>Comparative genome sequencing reveals chemotype-specific gene clusters in the toxigenic black mold Stachybotrys.</title>
        <authorList>
            <person name="Semeiks J."/>
            <person name="Borek D."/>
            <person name="Otwinowski Z."/>
            <person name="Grishin N.V."/>
        </authorList>
    </citation>
    <scope>NUCLEOTIDE SEQUENCE [LARGE SCALE GENOMIC DNA]</scope>
    <source>
        <strain evidence="3">CBS 109288 / IBT 7711</strain>
    </source>
</reference>
<evidence type="ECO:0000313" key="3">
    <source>
        <dbReference type="Proteomes" id="UP000028045"/>
    </source>
</evidence>
<sequence>MGCVHSLARQDRGTFGDQDRDRDPRLGRTTGAIRWDDLGPWWTAWTEPEGHAGWWTGTEDLARFSRKRCHFRRTAGPRPPPGYLIANCHRYADQDLDDYSREPDGWTTPTGPSFYTGTLDLQQFSLDRCQFRRMDQDGYVSGDPPGLAAYGDSPAPPVRGKRARAREWMRGLKRRILRKVSA</sequence>
<dbReference type="AlphaFoldDB" id="A0A084AP27"/>
<evidence type="ECO:0000313" key="2">
    <source>
        <dbReference type="EMBL" id="KEY67056.1"/>
    </source>
</evidence>
<keyword evidence="3" id="KW-1185">Reference proteome</keyword>
<dbReference type="EMBL" id="KL648635">
    <property type="protein sequence ID" value="KEY67056.1"/>
    <property type="molecule type" value="Genomic_DNA"/>
</dbReference>